<keyword evidence="4" id="KW-1185">Reference proteome</keyword>
<accession>A0A4Y8R045</accession>
<feature type="compositionally biased region" description="Polar residues" evidence="2">
    <location>
        <begin position="1"/>
        <end position="12"/>
    </location>
</feature>
<dbReference type="Gene3D" id="3.40.1000.10">
    <property type="entry name" value="Mog1/PsbP, alpha/beta/alpha sandwich"/>
    <property type="match status" value="1"/>
</dbReference>
<dbReference type="Proteomes" id="UP000298003">
    <property type="component" value="Unassembled WGS sequence"/>
</dbReference>
<evidence type="ECO:0000256" key="1">
    <source>
        <dbReference type="ARBA" id="ARBA00022729"/>
    </source>
</evidence>
<dbReference type="Pfam" id="PF10738">
    <property type="entry name" value="Lpp-LpqN"/>
    <property type="match status" value="1"/>
</dbReference>
<evidence type="ECO:0000313" key="4">
    <source>
        <dbReference type="Proteomes" id="UP000298003"/>
    </source>
</evidence>
<comment type="caution">
    <text evidence="3">The sequence shown here is derived from an EMBL/GenBank/DDBJ whole genome shotgun (WGS) entry which is preliminary data.</text>
</comment>
<reference evidence="3 4" key="1">
    <citation type="submission" date="2019-03" db="EMBL/GenBank/DDBJ databases">
        <title>Cellulosimicrobium funkei JCM14302 Assembly.</title>
        <authorList>
            <person name="Dou T."/>
        </authorList>
    </citation>
    <scope>NUCLEOTIDE SEQUENCE [LARGE SCALE GENOMIC DNA]</scope>
    <source>
        <strain evidence="3 4">JCM 14302</strain>
    </source>
</reference>
<dbReference type="AlphaFoldDB" id="A0A4Y8R045"/>
<sequence>MCRSWESQTHRCASSDRRGRWRAWHAGRERARMTSRTSPGPHPRRRTPVPRPRLPRSPWTLALTAAVALALAACGGPEDAAGGTEPVVHDVPEIPVQVTAPPDWERGTRDGAFLLRAPSGTGSEDFRANVVVTGKQSAQTVDEAGAATTAAVASIPGWVPDPDGQSPTTLAGLPAYRVAGTYDAAGTAVAQEIVAVRTGDGPDAWVVDLTASYAVDDADGAAQARAILESVQVAPAG</sequence>
<evidence type="ECO:0008006" key="5">
    <source>
        <dbReference type="Google" id="ProtNLM"/>
    </source>
</evidence>
<dbReference type="EMBL" id="SOZH01000009">
    <property type="protein sequence ID" value="TFF06534.1"/>
    <property type="molecule type" value="Genomic_DNA"/>
</dbReference>
<evidence type="ECO:0000313" key="3">
    <source>
        <dbReference type="EMBL" id="TFF06534.1"/>
    </source>
</evidence>
<evidence type="ECO:0000256" key="2">
    <source>
        <dbReference type="SAM" id="MobiDB-lite"/>
    </source>
</evidence>
<dbReference type="InterPro" id="IPR019674">
    <property type="entry name" value="Lipoprotein_LpqN/LpqT-like"/>
</dbReference>
<keyword evidence="1" id="KW-0732">Signal</keyword>
<proteinExistence type="predicted"/>
<organism evidence="3 4">
    <name type="scientific">Cellulosimicrobium funkei</name>
    <dbReference type="NCBI Taxonomy" id="264251"/>
    <lineage>
        <taxon>Bacteria</taxon>
        <taxon>Bacillati</taxon>
        <taxon>Actinomycetota</taxon>
        <taxon>Actinomycetes</taxon>
        <taxon>Micrococcales</taxon>
        <taxon>Promicromonosporaceae</taxon>
        <taxon>Cellulosimicrobium</taxon>
    </lineage>
</organism>
<feature type="region of interest" description="Disordered" evidence="2">
    <location>
        <begin position="1"/>
        <end position="56"/>
    </location>
</feature>
<protein>
    <recommendedName>
        <fullName evidence="5">Lipoprotein LpqN</fullName>
    </recommendedName>
</protein>
<name>A0A4Y8R045_9MICO</name>
<gene>
    <name evidence="3" type="ORF">E1O70_15270</name>
</gene>